<name>A0A8J7K381_9NEIS</name>
<comment type="caution">
    <text evidence="1">The sequence shown here is derived from an EMBL/GenBank/DDBJ whole genome shotgun (WGS) entry which is preliminary data.</text>
</comment>
<dbReference type="AlphaFoldDB" id="A0A8J7K381"/>
<reference evidence="1 2" key="1">
    <citation type="submission" date="2020-10" db="EMBL/GenBank/DDBJ databases">
        <title>The genome sequence of Chitinilyticum litopenaei 4Y14.</title>
        <authorList>
            <person name="Liu Y."/>
        </authorList>
    </citation>
    <scope>NUCLEOTIDE SEQUENCE [LARGE SCALE GENOMIC DNA]</scope>
    <source>
        <strain evidence="1 2">4Y14</strain>
    </source>
</reference>
<protein>
    <submittedName>
        <fullName evidence="1">Uncharacterized protein</fullName>
    </submittedName>
</protein>
<accession>A0A8J7K381</accession>
<sequence>MAKQLLLETRVLTTPKYHPDVVLYAVGRYSFEDEVRIPSKLLHFDSAEAEVTVEHLRPDLALYLPQGQILLVEIRVTHAVTAEKAAWAAKTNRAMQEIDLSDLSDDDLLDKAHFSHRLFHDTANKQWIHNPKGAQKAAEKLLR</sequence>
<dbReference type="EMBL" id="JADFUA010000020">
    <property type="protein sequence ID" value="MBE9611032.1"/>
    <property type="molecule type" value="Genomic_DNA"/>
</dbReference>
<evidence type="ECO:0000313" key="2">
    <source>
        <dbReference type="Proteomes" id="UP000604481"/>
    </source>
</evidence>
<dbReference type="RefSeq" id="WP_194117549.1">
    <property type="nucleotide sequence ID" value="NZ_JADFUA010000020.1"/>
</dbReference>
<dbReference type="Proteomes" id="UP000604481">
    <property type="component" value="Unassembled WGS sequence"/>
</dbReference>
<gene>
    <name evidence="1" type="ORF">INR99_17070</name>
</gene>
<keyword evidence="2" id="KW-1185">Reference proteome</keyword>
<organism evidence="1 2">
    <name type="scientific">Chitinilyticum piscinae</name>
    <dbReference type="NCBI Taxonomy" id="2866724"/>
    <lineage>
        <taxon>Bacteria</taxon>
        <taxon>Pseudomonadati</taxon>
        <taxon>Pseudomonadota</taxon>
        <taxon>Betaproteobacteria</taxon>
        <taxon>Neisseriales</taxon>
        <taxon>Chitinibacteraceae</taxon>
        <taxon>Chitinilyticum</taxon>
    </lineage>
</organism>
<proteinExistence type="predicted"/>
<evidence type="ECO:0000313" key="1">
    <source>
        <dbReference type="EMBL" id="MBE9611032.1"/>
    </source>
</evidence>